<proteinExistence type="inferred from homology"/>
<dbReference type="CDD" id="cd07772">
    <property type="entry name" value="ASKHA_NBD_FGGY_NaCK-like"/>
    <property type="match status" value="1"/>
</dbReference>
<gene>
    <name evidence="6" type="ORF">GAO09_17270</name>
</gene>
<evidence type="ECO:0000256" key="3">
    <source>
        <dbReference type="ARBA" id="ARBA00022777"/>
    </source>
</evidence>
<evidence type="ECO:0000313" key="7">
    <source>
        <dbReference type="Proteomes" id="UP000435138"/>
    </source>
</evidence>
<keyword evidence="7" id="KW-1185">Reference proteome</keyword>
<dbReference type="InterPro" id="IPR043129">
    <property type="entry name" value="ATPase_NBD"/>
</dbReference>
<sequence length="467" mass="49648">MSDLGQSDFRRIAVLDIGKTNAKVVVVDAISGGEVAAVKMANAVLQGPPYPHYDIDRIWSFALDALARFAVEPGYDAISITTHGACAALLDADGELAMPVLDYEHSYPQHIRDAYADLRPSFTETASPQLSAGLNLGAQLHYLKESFPAEFSRVATILTYPQYWACRLTGTATNEVTSLGCHTDLWQPGRGEYSRLVDTLGIRPLMAPVQSAFDRLGHVLPSVAERIGLAQPVPVFCGIHDSNASLLPHLLARRSPFSVVSTGTWVVSFAVGGNLAGLDASRDTLANVDALGRAVPSSRFMGGREYEMLTLGWKRPADDEIPASIEEILLQGRMLLPTVVHGSGPFPGRVHAAVGAEARDAAEAHALASIYVALMTDVCLSLVGAAGETIVEGPLADNMPYLQLLAALTGRDVLAVSGSTGTSAGAALLTGVGLPPPVFRRIEPWPMAAVSYYQKQWLQNIAATVPA</sequence>
<dbReference type="PANTHER" id="PTHR43095">
    <property type="entry name" value="SUGAR KINASE"/>
    <property type="match status" value="1"/>
</dbReference>
<reference evidence="6 7" key="1">
    <citation type="submission" date="2019-11" db="EMBL/GenBank/DDBJ databases">
        <title>Genome analysis of Rhizobacterium cereale a novel genus and species isolated from maize roots in North Spain.</title>
        <authorList>
            <person name="Menendez E."/>
            <person name="Flores-Felix J.D."/>
            <person name="Ramirez-Bahena M.-H."/>
            <person name="Igual J.M."/>
            <person name="Garcia-Fraile P."/>
            <person name="Peix A."/>
            <person name="Velazquez E."/>
        </authorList>
    </citation>
    <scope>NUCLEOTIDE SEQUENCE [LARGE SCALE GENOMIC DNA]</scope>
    <source>
        <strain evidence="6 7">RZME27</strain>
    </source>
</reference>
<dbReference type="SUPFAM" id="SSF53067">
    <property type="entry name" value="Actin-like ATPase domain"/>
    <property type="match status" value="1"/>
</dbReference>
<dbReference type="InterPro" id="IPR018484">
    <property type="entry name" value="FGGY_N"/>
</dbReference>
<protein>
    <submittedName>
        <fullName evidence="6">Carbohydrate kinase</fullName>
    </submittedName>
</protein>
<dbReference type="AlphaFoldDB" id="A0A6A8AAN1"/>
<comment type="similarity">
    <text evidence="1">Belongs to the FGGY kinase family.</text>
</comment>
<dbReference type="InterPro" id="IPR050406">
    <property type="entry name" value="FGGY_Carb_Kinase"/>
</dbReference>
<keyword evidence="3 6" id="KW-0418">Kinase</keyword>
<dbReference type="GO" id="GO:0005975">
    <property type="term" value="P:carbohydrate metabolic process"/>
    <property type="evidence" value="ECO:0007669"/>
    <property type="project" value="InterPro"/>
</dbReference>
<evidence type="ECO:0000256" key="2">
    <source>
        <dbReference type="ARBA" id="ARBA00022679"/>
    </source>
</evidence>
<dbReference type="Gene3D" id="3.30.420.40">
    <property type="match status" value="2"/>
</dbReference>
<dbReference type="PANTHER" id="PTHR43095:SF5">
    <property type="entry name" value="XYLULOSE KINASE"/>
    <property type="match status" value="1"/>
</dbReference>
<dbReference type="InterPro" id="IPR049382">
    <property type="entry name" value="FGGY_C_2"/>
</dbReference>
<dbReference type="Proteomes" id="UP000435138">
    <property type="component" value="Unassembled WGS sequence"/>
</dbReference>
<evidence type="ECO:0000259" key="4">
    <source>
        <dbReference type="Pfam" id="PF00370"/>
    </source>
</evidence>
<evidence type="ECO:0000256" key="1">
    <source>
        <dbReference type="ARBA" id="ARBA00009156"/>
    </source>
</evidence>
<dbReference type="Pfam" id="PF00370">
    <property type="entry name" value="FGGY_N"/>
    <property type="match status" value="1"/>
</dbReference>
<accession>A0A6A8AAN1</accession>
<keyword evidence="2" id="KW-0808">Transferase</keyword>
<dbReference type="EMBL" id="WIXI01000046">
    <property type="protein sequence ID" value="MQY47789.1"/>
    <property type="molecule type" value="Genomic_DNA"/>
</dbReference>
<organism evidence="6 7">
    <name type="scientific">Endobacterium cereale</name>
    <dbReference type="NCBI Taxonomy" id="2663029"/>
    <lineage>
        <taxon>Bacteria</taxon>
        <taxon>Pseudomonadati</taxon>
        <taxon>Pseudomonadota</taxon>
        <taxon>Alphaproteobacteria</taxon>
        <taxon>Hyphomicrobiales</taxon>
        <taxon>Rhizobiaceae</taxon>
        <taxon>Endobacterium</taxon>
    </lineage>
</organism>
<comment type="caution">
    <text evidence="6">The sequence shown here is derived from an EMBL/GenBank/DDBJ whole genome shotgun (WGS) entry which is preliminary data.</text>
</comment>
<dbReference type="RefSeq" id="WP_153355271.1">
    <property type="nucleotide sequence ID" value="NZ_JAYKOO010000009.1"/>
</dbReference>
<feature type="domain" description="Carbohydrate kinase FGGY N-terminal" evidence="4">
    <location>
        <begin position="13"/>
        <end position="247"/>
    </location>
</feature>
<dbReference type="GO" id="GO:0016301">
    <property type="term" value="F:kinase activity"/>
    <property type="evidence" value="ECO:0007669"/>
    <property type="project" value="UniProtKB-KW"/>
</dbReference>
<evidence type="ECO:0000259" key="5">
    <source>
        <dbReference type="Pfam" id="PF21546"/>
    </source>
</evidence>
<evidence type="ECO:0000313" key="6">
    <source>
        <dbReference type="EMBL" id="MQY47789.1"/>
    </source>
</evidence>
<name>A0A6A8AAN1_9HYPH</name>
<dbReference type="Pfam" id="PF21546">
    <property type="entry name" value="FGGY_C_2"/>
    <property type="match status" value="1"/>
</dbReference>
<feature type="domain" description="Carbohydrate kinase FGGY C-terminal" evidence="5">
    <location>
        <begin position="255"/>
        <end position="430"/>
    </location>
</feature>